<keyword evidence="2" id="KW-1185">Reference proteome</keyword>
<evidence type="ECO:0000313" key="1">
    <source>
        <dbReference type="EMBL" id="KAF2621764.1"/>
    </source>
</evidence>
<comment type="caution">
    <text evidence="1">The sequence shown here is derived from an EMBL/GenBank/DDBJ whole genome shotgun (WGS) entry which is preliminary data.</text>
</comment>
<accession>A0ACB6RKT2</accession>
<dbReference type="Proteomes" id="UP000799754">
    <property type="component" value="Unassembled WGS sequence"/>
</dbReference>
<protein>
    <submittedName>
        <fullName evidence="1">Uncharacterized protein</fullName>
    </submittedName>
</protein>
<name>A0ACB6RKT2_9PLEO</name>
<evidence type="ECO:0000313" key="2">
    <source>
        <dbReference type="Proteomes" id="UP000799754"/>
    </source>
</evidence>
<reference evidence="1" key="1">
    <citation type="journal article" date="2020" name="Stud. Mycol.">
        <title>101 Dothideomycetes genomes: a test case for predicting lifestyles and emergence of pathogens.</title>
        <authorList>
            <person name="Haridas S."/>
            <person name="Albert R."/>
            <person name="Binder M."/>
            <person name="Bloem J."/>
            <person name="Labutti K."/>
            <person name="Salamov A."/>
            <person name="Andreopoulos B."/>
            <person name="Baker S."/>
            <person name="Barry K."/>
            <person name="Bills G."/>
            <person name="Bluhm B."/>
            <person name="Cannon C."/>
            <person name="Castanera R."/>
            <person name="Culley D."/>
            <person name="Daum C."/>
            <person name="Ezra D."/>
            <person name="Gonzalez J."/>
            <person name="Henrissat B."/>
            <person name="Kuo A."/>
            <person name="Liang C."/>
            <person name="Lipzen A."/>
            <person name="Lutzoni F."/>
            <person name="Magnuson J."/>
            <person name="Mondo S."/>
            <person name="Nolan M."/>
            <person name="Ohm R."/>
            <person name="Pangilinan J."/>
            <person name="Park H.-J."/>
            <person name="Ramirez L."/>
            <person name="Alfaro M."/>
            <person name="Sun H."/>
            <person name="Tritt A."/>
            <person name="Yoshinaga Y."/>
            <person name="Zwiers L.-H."/>
            <person name="Turgeon B."/>
            <person name="Goodwin S."/>
            <person name="Spatafora J."/>
            <person name="Crous P."/>
            <person name="Grigoriev I."/>
        </authorList>
    </citation>
    <scope>NUCLEOTIDE SEQUENCE</scope>
    <source>
        <strain evidence="1">CBS 525.71</strain>
    </source>
</reference>
<sequence length="456" mass="51548">MLNQSSLVPSISEEQKTRYSSLIQHQVQPYFPRFVKSLVGQSLGEQEHGRCAAIDFTNPQSRQITSFTTATKLESYLTNSPPLPLTAADGTPARRRLFILEDLPRNHILALGSHLRIPPSFFAGHWNDPCSLTFIYRNPFRRCTLPHFRLRYATSNRVEVDAPSGHIDPAPGTQVRCLETGVSYPLRTALVNEPSMPKRFLYLEIEMRQELPEDYSQWAAWTATAGYSSMFDDTMHAFQQVDSNVVMTFDPLSATDFSRKLVISISIAYLRRRYLNLLDIQKSDTVPQIMRQDYLASFSKNSYSSWSSEFFDFIVGSQAAVKVFAREMEDNIIALGLNSFERSRPQWERNGWQTIKKLTAVVAETIDAFANSYLRIKWKCAKPLPHHSADNAVHSFVYSGKYLLHEWEFLTRSGRIVGVLACCNPVVSSNCVSVLVSGASQDIAAENAKFATTSVQ</sequence>
<dbReference type="EMBL" id="MU006751">
    <property type="protein sequence ID" value="KAF2621764.1"/>
    <property type="molecule type" value="Genomic_DNA"/>
</dbReference>
<proteinExistence type="predicted"/>
<gene>
    <name evidence="1" type="ORF">BU25DRAFT_482234</name>
</gene>
<organism evidence="1 2">
    <name type="scientific">Macroventuria anomochaeta</name>
    <dbReference type="NCBI Taxonomy" id="301207"/>
    <lineage>
        <taxon>Eukaryota</taxon>
        <taxon>Fungi</taxon>
        <taxon>Dikarya</taxon>
        <taxon>Ascomycota</taxon>
        <taxon>Pezizomycotina</taxon>
        <taxon>Dothideomycetes</taxon>
        <taxon>Pleosporomycetidae</taxon>
        <taxon>Pleosporales</taxon>
        <taxon>Pleosporineae</taxon>
        <taxon>Didymellaceae</taxon>
        <taxon>Macroventuria</taxon>
    </lineage>
</organism>